<protein>
    <submittedName>
        <fullName evidence="3">CUE3-like protein</fullName>
    </submittedName>
</protein>
<evidence type="ECO:0000313" key="4">
    <source>
        <dbReference type="Proteomes" id="UP000532311"/>
    </source>
</evidence>
<proteinExistence type="predicted"/>
<feature type="region of interest" description="Disordered" evidence="1">
    <location>
        <begin position="556"/>
        <end position="646"/>
    </location>
</feature>
<dbReference type="Gene3D" id="1.10.8.10">
    <property type="entry name" value="DNA helicase RuvA subunit, C-terminal domain"/>
    <property type="match status" value="1"/>
</dbReference>
<gene>
    <name evidence="3" type="ORF">FGLOB1_4804</name>
</gene>
<name>A0A8H5YGV3_9HYPO</name>
<dbReference type="SUPFAM" id="SSF46934">
    <property type="entry name" value="UBA-like"/>
    <property type="match status" value="1"/>
</dbReference>
<accession>A0A8H5YGV3</accession>
<keyword evidence="4" id="KW-1185">Reference proteome</keyword>
<feature type="compositionally biased region" description="Basic and acidic residues" evidence="1">
    <location>
        <begin position="608"/>
        <end position="623"/>
    </location>
</feature>
<dbReference type="PROSITE" id="PS51140">
    <property type="entry name" value="CUE"/>
    <property type="match status" value="1"/>
</dbReference>
<feature type="region of interest" description="Disordered" evidence="1">
    <location>
        <begin position="461"/>
        <end position="492"/>
    </location>
</feature>
<feature type="compositionally biased region" description="Acidic residues" evidence="1">
    <location>
        <begin position="461"/>
        <end position="473"/>
    </location>
</feature>
<dbReference type="SMART" id="SM00546">
    <property type="entry name" value="CUE"/>
    <property type="match status" value="1"/>
</dbReference>
<dbReference type="PANTHER" id="PTHR21494:SF0">
    <property type="entry name" value="ACTIVATING SIGNAL COINTEGRATOR 1 COMPLEX SUBUNIT 2"/>
    <property type="match status" value="1"/>
</dbReference>
<dbReference type="Pfam" id="PF02845">
    <property type="entry name" value="CUE"/>
    <property type="match status" value="1"/>
</dbReference>
<feature type="compositionally biased region" description="Gly residues" evidence="1">
    <location>
        <begin position="586"/>
        <end position="603"/>
    </location>
</feature>
<dbReference type="AlphaFoldDB" id="A0A8H5YGV3"/>
<dbReference type="Proteomes" id="UP000532311">
    <property type="component" value="Unassembled WGS sequence"/>
</dbReference>
<dbReference type="PANTHER" id="PTHR21494">
    <property type="entry name" value="ACTIVATING SIGNAL COINTEGRATOR 1 COMPLEX SUBUNIT 2 ASC-1 COMPLEX SUBUNIT P100"/>
    <property type="match status" value="1"/>
</dbReference>
<evidence type="ECO:0000256" key="1">
    <source>
        <dbReference type="SAM" id="MobiDB-lite"/>
    </source>
</evidence>
<evidence type="ECO:0000313" key="3">
    <source>
        <dbReference type="EMBL" id="KAF5711814.1"/>
    </source>
</evidence>
<feature type="region of interest" description="Disordered" evidence="1">
    <location>
        <begin position="376"/>
        <end position="414"/>
    </location>
</feature>
<feature type="domain" description="CUE" evidence="2">
    <location>
        <begin position="327"/>
        <end position="370"/>
    </location>
</feature>
<dbReference type="InterPro" id="IPR003892">
    <property type="entry name" value="CUE"/>
</dbReference>
<evidence type="ECO:0000259" key="2">
    <source>
        <dbReference type="PROSITE" id="PS51140"/>
    </source>
</evidence>
<reference evidence="3 4" key="1">
    <citation type="submission" date="2020-05" db="EMBL/GenBank/DDBJ databases">
        <title>Identification and distribution of gene clusters putatively required for synthesis of sphingolipid metabolism inhibitors in phylogenetically diverse species of the filamentous fungus Fusarium.</title>
        <authorList>
            <person name="Kim H.-S."/>
            <person name="Busman M."/>
            <person name="Brown D.W."/>
            <person name="Divon H."/>
            <person name="Uhlig S."/>
            <person name="Proctor R.H."/>
        </authorList>
    </citation>
    <scope>NUCLEOTIDE SEQUENCE [LARGE SCALE GENOMIC DNA]</scope>
    <source>
        <strain evidence="3 4">NRRL 26131</strain>
    </source>
</reference>
<comment type="caution">
    <text evidence="3">The sequence shown here is derived from an EMBL/GenBank/DDBJ whole genome shotgun (WGS) entry which is preliminary data.</text>
</comment>
<dbReference type="InterPro" id="IPR041800">
    <property type="entry name" value="ASCC2_CUE"/>
</dbReference>
<sequence>MVSLPPLAPFPQSSWRQHLSSSEWNTLLQSWTSICRAVSSLSEKEIKAALARDDSIATFLVSFAEETAEAGFTILDSHSTTLPKAVFQLVSGVFNVSPPSQLFDYAFLANIARIFPRKATAPLIAQLFQRHAAVLEAALTALKKQLIPQLEAGIKGDLKSVEARLIRLNYLLHASSDTCTLFLAGSDFLDGLIVCFRVMNPPLRKVILTTTYLCLVGLIDTEPAKWSMLSDQLYALKEAADAHKAGPLNVNDSLVPELITNTPLLKILLRRAEDTGAATENFKKRITALEGYRKGTMVRPKRLTRRRLDKGKGKITQQEVNADIHVHKMSQITQVQDLFPDLGSGFVSKCLDEYGEDVEQVVANLLSETLPPHLANADRSESLSSHPEAGRTELAPRPTPPQVPTRHNVFDDDDFDRLAMDVSKVSFGKKPGKNADEMLKDKANAPNKSAIFSALAAFDSDDDERDDTYDADDVGGTVDASNQEADAASDSNEEALFRAYQMDSKLFDRDAGTRRGNPRAKLREETGMTDEAIEGWALILVRNPQQKRRLEAKYAFSGQQAQLERTSWRESPAGSGEEGSEPDGGSSRGGRGGGRGRGRGGNVAGPTGEKETESARKNKEANKGSRANHNRRDARAKKMARGGFAG</sequence>
<organism evidence="3 4">
    <name type="scientific">Fusarium globosum</name>
    <dbReference type="NCBI Taxonomy" id="78864"/>
    <lineage>
        <taxon>Eukaryota</taxon>
        <taxon>Fungi</taxon>
        <taxon>Dikarya</taxon>
        <taxon>Ascomycota</taxon>
        <taxon>Pezizomycotina</taxon>
        <taxon>Sordariomycetes</taxon>
        <taxon>Hypocreomycetidae</taxon>
        <taxon>Hypocreales</taxon>
        <taxon>Nectriaceae</taxon>
        <taxon>Fusarium</taxon>
        <taxon>Fusarium fujikuroi species complex</taxon>
    </lineage>
</organism>
<dbReference type="InterPro" id="IPR052586">
    <property type="entry name" value="ASCC2"/>
</dbReference>
<dbReference type="CDD" id="cd14364">
    <property type="entry name" value="CUE_ASCC2"/>
    <property type="match status" value="1"/>
</dbReference>
<dbReference type="GO" id="GO:0043130">
    <property type="term" value="F:ubiquitin binding"/>
    <property type="evidence" value="ECO:0007669"/>
    <property type="project" value="InterPro"/>
</dbReference>
<feature type="compositionally biased region" description="Basic residues" evidence="1">
    <location>
        <begin position="626"/>
        <end position="640"/>
    </location>
</feature>
<dbReference type="InterPro" id="IPR009060">
    <property type="entry name" value="UBA-like_sf"/>
</dbReference>
<dbReference type="EMBL" id="JAAQPF010000182">
    <property type="protein sequence ID" value="KAF5711814.1"/>
    <property type="molecule type" value="Genomic_DNA"/>
</dbReference>